<evidence type="ECO:0008006" key="2">
    <source>
        <dbReference type="Google" id="ProtNLM"/>
    </source>
</evidence>
<name>A0A2S2QYJ3_9HEMI</name>
<dbReference type="EMBL" id="GGMS01013616">
    <property type="protein sequence ID" value="MBY82819.1"/>
    <property type="molecule type" value="Transcribed_RNA"/>
</dbReference>
<accession>A0A2S2QYJ3</accession>
<sequence>MERIFRNAFIITKKLTSSAILKANNFKVISRQMNNPTRIKSEEEIKEMISLKIKEYENLISFQSPERLKICQEVNLLDSKLRKSFGFSEDEDLTIFPTFKFDEPKIDNQLD</sequence>
<protein>
    <recommendedName>
        <fullName evidence="2">ATP synthase-coupling factor 6, mitochondrial</fullName>
    </recommendedName>
</protein>
<reference evidence="1" key="1">
    <citation type="submission" date="2018-04" db="EMBL/GenBank/DDBJ databases">
        <title>Transcriptome assembly of Sipha flava.</title>
        <authorList>
            <person name="Scully E.D."/>
            <person name="Geib S.M."/>
            <person name="Palmer N.A."/>
            <person name="Koch K."/>
            <person name="Bradshaw J."/>
            <person name="Heng-Moss T."/>
            <person name="Sarath G."/>
        </authorList>
    </citation>
    <scope>NUCLEOTIDE SEQUENCE</scope>
</reference>
<gene>
    <name evidence="1" type="ORF">g.67034</name>
</gene>
<dbReference type="AlphaFoldDB" id="A0A2S2QYJ3"/>
<evidence type="ECO:0000313" key="1">
    <source>
        <dbReference type="EMBL" id="MBY82819.1"/>
    </source>
</evidence>
<proteinExistence type="predicted"/>
<organism evidence="1">
    <name type="scientific">Sipha flava</name>
    <name type="common">yellow sugarcane aphid</name>
    <dbReference type="NCBI Taxonomy" id="143950"/>
    <lineage>
        <taxon>Eukaryota</taxon>
        <taxon>Metazoa</taxon>
        <taxon>Ecdysozoa</taxon>
        <taxon>Arthropoda</taxon>
        <taxon>Hexapoda</taxon>
        <taxon>Insecta</taxon>
        <taxon>Pterygota</taxon>
        <taxon>Neoptera</taxon>
        <taxon>Paraneoptera</taxon>
        <taxon>Hemiptera</taxon>
        <taxon>Sternorrhyncha</taxon>
        <taxon>Aphidomorpha</taxon>
        <taxon>Aphidoidea</taxon>
        <taxon>Aphididae</taxon>
        <taxon>Sipha</taxon>
    </lineage>
</organism>